<dbReference type="EMBL" id="AP022558">
    <property type="protein sequence ID" value="BBW98951.1"/>
    <property type="molecule type" value="Genomic_DNA"/>
</dbReference>
<name>A0A679G4H4_9BACL</name>
<evidence type="ECO:0000313" key="1">
    <source>
        <dbReference type="EMBL" id="BBW98951.1"/>
    </source>
</evidence>
<keyword evidence="2" id="KW-1185">Reference proteome</keyword>
<proteinExistence type="predicted"/>
<geneLocation type="plasmid" evidence="1 2">
    <name>pGspE55-1</name>
</geneLocation>
<sequence>MYVKKPNAKKKNTRKTLMANTVSTETYASFFVKHDLSDNQKHRPIPIVNKNYTINDSQK</sequence>
<dbReference type="AlphaFoldDB" id="A0A679G4H4"/>
<dbReference type="Proteomes" id="UP000501421">
    <property type="component" value="Plasmid pGspE55-1"/>
</dbReference>
<protein>
    <submittedName>
        <fullName evidence="1">Uncharacterized protein</fullName>
    </submittedName>
</protein>
<keyword evidence="1" id="KW-0614">Plasmid</keyword>
<organism evidence="1 2">
    <name type="scientific">Geobacillus subterraneus</name>
    <dbReference type="NCBI Taxonomy" id="129338"/>
    <lineage>
        <taxon>Bacteria</taxon>
        <taxon>Bacillati</taxon>
        <taxon>Bacillota</taxon>
        <taxon>Bacilli</taxon>
        <taxon>Bacillales</taxon>
        <taxon>Anoxybacillaceae</taxon>
        <taxon>Geobacillus</taxon>
    </lineage>
</organism>
<reference evidence="2" key="1">
    <citation type="journal article" date="2020" name="Microbiol. Resour. Announc.">
        <title>Complete Genome Sequence of Geobacillus sp. Strain E55-1, Isolated from Mine Geyser in Japan.</title>
        <authorList>
            <person name="Miyazaki K."/>
            <person name="Hase E."/>
            <person name="Tokito N."/>
        </authorList>
    </citation>
    <scope>NUCLEOTIDE SEQUENCE [LARGE SCALE GENOMIC DNA]</scope>
    <source>
        <strain evidence="2">E55-1</strain>
        <plasmid evidence="2">pGspE55-1</plasmid>
    </source>
</reference>
<gene>
    <name evidence="1" type="ORF">GsuE55_37840</name>
</gene>
<accession>A0A679G4H4</accession>
<evidence type="ECO:0000313" key="2">
    <source>
        <dbReference type="Proteomes" id="UP000501421"/>
    </source>
</evidence>